<dbReference type="AlphaFoldDB" id="A0A554VQN0"/>
<accession>A0A554VQN0</accession>
<reference evidence="2 3" key="1">
    <citation type="submission" date="2019-07" db="EMBL/GenBank/DDBJ databases">
        <title>The draft genome sequence of Aquimarina algiphila M91.</title>
        <authorList>
            <person name="Meng X."/>
        </authorList>
    </citation>
    <scope>NUCLEOTIDE SEQUENCE [LARGE SCALE GENOMIC DNA]</scope>
    <source>
        <strain evidence="2 3">M91</strain>
    </source>
</reference>
<dbReference type="EMBL" id="VLNR01000004">
    <property type="protein sequence ID" value="TSE10788.1"/>
    <property type="molecule type" value="Genomic_DNA"/>
</dbReference>
<sequence length="71" mass="8197">MTNVLKTATNGYFEEGGRNCCNYALLWREIKDEFYVVFFGNFCFLLMIIRGSKNIIRIWGIGLDVACMVCN</sequence>
<keyword evidence="3" id="KW-1185">Reference proteome</keyword>
<protein>
    <recommendedName>
        <fullName evidence="4">Transmembrane protein</fullName>
    </recommendedName>
</protein>
<evidence type="ECO:0008006" key="4">
    <source>
        <dbReference type="Google" id="ProtNLM"/>
    </source>
</evidence>
<dbReference type="Proteomes" id="UP000318833">
    <property type="component" value="Unassembled WGS sequence"/>
</dbReference>
<evidence type="ECO:0000256" key="1">
    <source>
        <dbReference type="SAM" id="Phobius"/>
    </source>
</evidence>
<keyword evidence="1" id="KW-1133">Transmembrane helix</keyword>
<evidence type="ECO:0000313" key="2">
    <source>
        <dbReference type="EMBL" id="TSE10788.1"/>
    </source>
</evidence>
<comment type="caution">
    <text evidence="2">The sequence shown here is derived from an EMBL/GenBank/DDBJ whole genome shotgun (WGS) entry which is preliminary data.</text>
</comment>
<keyword evidence="1" id="KW-0812">Transmembrane</keyword>
<feature type="transmembrane region" description="Helical" evidence="1">
    <location>
        <begin position="34"/>
        <end position="51"/>
    </location>
</feature>
<keyword evidence="1" id="KW-0472">Membrane</keyword>
<gene>
    <name evidence="2" type="ORF">FOF46_02805</name>
</gene>
<proteinExistence type="predicted"/>
<name>A0A554VQN0_9FLAO</name>
<evidence type="ECO:0000313" key="3">
    <source>
        <dbReference type="Proteomes" id="UP000318833"/>
    </source>
</evidence>
<organism evidence="2 3">
    <name type="scientific">Aquimarina algiphila</name>
    <dbReference type="NCBI Taxonomy" id="2047982"/>
    <lineage>
        <taxon>Bacteria</taxon>
        <taxon>Pseudomonadati</taxon>
        <taxon>Bacteroidota</taxon>
        <taxon>Flavobacteriia</taxon>
        <taxon>Flavobacteriales</taxon>
        <taxon>Flavobacteriaceae</taxon>
        <taxon>Aquimarina</taxon>
    </lineage>
</organism>
<dbReference type="RefSeq" id="WP_109436789.1">
    <property type="nucleotide sequence ID" value="NZ_CANMIK010000005.1"/>
</dbReference>